<dbReference type="OrthoDB" id="9807535at2"/>
<dbReference type="EMBL" id="JNVC02000015">
    <property type="protein sequence ID" value="KEZ47959.1"/>
    <property type="molecule type" value="Genomic_DNA"/>
</dbReference>
<dbReference type="STRING" id="246786.GS18_0218435"/>
<dbReference type="InterPro" id="IPR011008">
    <property type="entry name" value="Dimeric_a/b-barrel"/>
</dbReference>
<dbReference type="PANTHER" id="PTHR35174:SF3">
    <property type="entry name" value="BLL7171 PROTEIN"/>
    <property type="match status" value="1"/>
</dbReference>
<accession>A0A084GKU7</accession>
<name>A0A084GKU7_METID</name>
<comment type="similarity">
    <text evidence="1">Belongs to the YciI family.</text>
</comment>
<dbReference type="SUPFAM" id="SSF54909">
    <property type="entry name" value="Dimeric alpha+beta barrel"/>
    <property type="match status" value="1"/>
</dbReference>
<evidence type="ECO:0000313" key="4">
    <source>
        <dbReference type="Proteomes" id="UP000028549"/>
    </source>
</evidence>
<proteinExistence type="inferred from homology"/>
<evidence type="ECO:0000256" key="1">
    <source>
        <dbReference type="ARBA" id="ARBA00007689"/>
    </source>
</evidence>
<dbReference type="Proteomes" id="UP000028549">
    <property type="component" value="Unassembled WGS sequence"/>
</dbReference>
<evidence type="ECO:0000259" key="2">
    <source>
        <dbReference type="Pfam" id="PF03795"/>
    </source>
</evidence>
<dbReference type="RefSeq" id="WP_029566708.1">
    <property type="nucleotide sequence ID" value="NZ_JNVC02000015.1"/>
</dbReference>
<dbReference type="InterPro" id="IPR005545">
    <property type="entry name" value="YCII"/>
</dbReference>
<dbReference type="PANTHER" id="PTHR35174">
    <property type="entry name" value="BLL7171 PROTEIN-RELATED"/>
    <property type="match status" value="1"/>
</dbReference>
<gene>
    <name evidence="3" type="ORF">GS18_0218435</name>
</gene>
<reference evidence="3 4" key="1">
    <citation type="journal article" date="2005" name="Int. J. Syst. Evol. Microbiol.">
        <title>Bacillus cibi sp. nov., isolated from jeotgal, a traditional Korean fermented seafood.</title>
        <authorList>
            <person name="Yoon J.H."/>
            <person name="Lee C.H."/>
            <person name="Oh T.K."/>
        </authorList>
    </citation>
    <scope>NUCLEOTIDE SEQUENCE [LARGE SCALE GENOMIC DNA]</scope>
    <source>
        <strain evidence="3 4">DSM 16189</strain>
    </source>
</reference>
<protein>
    <recommendedName>
        <fullName evidence="2">YCII-related domain-containing protein</fullName>
    </recommendedName>
</protein>
<feature type="domain" description="YCII-related" evidence="2">
    <location>
        <begin position="1"/>
        <end position="103"/>
    </location>
</feature>
<sequence>MIFLCMGYFSPEKMNARPREEIEAVMSECQPVIENFYESGKVLLDAGLESEVKSLRRENGQVLVTDGPFKETEDLIGSVFVFEAESMDEAIKMASLHPTTQISKGEEFGWRIEVRPVHFFKNEK</sequence>
<organism evidence="3 4">
    <name type="scientific">Metabacillus indicus</name>
    <name type="common">Bacillus indicus</name>
    <dbReference type="NCBI Taxonomy" id="246786"/>
    <lineage>
        <taxon>Bacteria</taxon>
        <taxon>Bacillati</taxon>
        <taxon>Bacillota</taxon>
        <taxon>Bacilli</taxon>
        <taxon>Bacillales</taxon>
        <taxon>Bacillaceae</taxon>
        <taxon>Metabacillus</taxon>
    </lineage>
</organism>
<dbReference type="Gene3D" id="3.30.70.1060">
    <property type="entry name" value="Dimeric alpha+beta barrel"/>
    <property type="match status" value="1"/>
</dbReference>
<keyword evidence="4" id="KW-1185">Reference proteome</keyword>
<dbReference type="Pfam" id="PF03795">
    <property type="entry name" value="YCII"/>
    <property type="match status" value="1"/>
</dbReference>
<evidence type="ECO:0000313" key="3">
    <source>
        <dbReference type="EMBL" id="KEZ47959.1"/>
    </source>
</evidence>
<comment type="caution">
    <text evidence="3">The sequence shown here is derived from an EMBL/GenBank/DDBJ whole genome shotgun (WGS) entry which is preliminary data.</text>
</comment>
<dbReference type="AlphaFoldDB" id="A0A084GKU7"/>